<dbReference type="Proteomes" id="UP000807469">
    <property type="component" value="Unassembled WGS sequence"/>
</dbReference>
<sequence>MKKATKQMVDAVLAHQDRIQSLNISNHYDLREGLYGGSNSQALSVNMWISLSHILIESLTPVEALRVLSASPQATCVQFPLIVDLCEESALFPVVSCNRLRALEVGFDQQSTEHMYDTFFTNFMAPGLKTLICHSTDPCPVPIIDTFLRKSGAELTAIHLEHAVFERTPFSDFLKSPGIVKSLKSLSLALHPANARHEYKFHLCSTKASLETVIRLLHLNLDGQLYGKKPFKSTFMPFLERLQFSGRQFCDINRFSDLFDVHNPPEGQPPNDDEETLGLMPLRYRPLRHLKISTSTGPRPDFIETREYVATTKTSTKLHTTSVDDFGCCSDICNFNINAPQVRRFRIQNETVTVYSRMMCSQS</sequence>
<protein>
    <submittedName>
        <fullName evidence="1">Uncharacterized protein</fullName>
    </submittedName>
</protein>
<evidence type="ECO:0000313" key="2">
    <source>
        <dbReference type="Proteomes" id="UP000807469"/>
    </source>
</evidence>
<evidence type="ECO:0000313" key="1">
    <source>
        <dbReference type="EMBL" id="KAF9476617.1"/>
    </source>
</evidence>
<accession>A0A9P6CRV4</accession>
<dbReference type="EMBL" id="MU155287">
    <property type="protein sequence ID" value="KAF9476617.1"/>
    <property type="molecule type" value="Genomic_DNA"/>
</dbReference>
<organism evidence="1 2">
    <name type="scientific">Pholiota conissans</name>
    <dbReference type="NCBI Taxonomy" id="109636"/>
    <lineage>
        <taxon>Eukaryota</taxon>
        <taxon>Fungi</taxon>
        <taxon>Dikarya</taxon>
        <taxon>Basidiomycota</taxon>
        <taxon>Agaricomycotina</taxon>
        <taxon>Agaricomycetes</taxon>
        <taxon>Agaricomycetidae</taxon>
        <taxon>Agaricales</taxon>
        <taxon>Agaricineae</taxon>
        <taxon>Strophariaceae</taxon>
        <taxon>Pholiota</taxon>
    </lineage>
</organism>
<keyword evidence="2" id="KW-1185">Reference proteome</keyword>
<reference evidence="1" key="1">
    <citation type="submission" date="2020-11" db="EMBL/GenBank/DDBJ databases">
        <authorList>
            <consortium name="DOE Joint Genome Institute"/>
            <person name="Ahrendt S."/>
            <person name="Riley R."/>
            <person name="Andreopoulos W."/>
            <person name="Labutti K."/>
            <person name="Pangilinan J."/>
            <person name="Ruiz-Duenas F.J."/>
            <person name="Barrasa J.M."/>
            <person name="Sanchez-Garcia M."/>
            <person name="Camarero S."/>
            <person name="Miyauchi S."/>
            <person name="Serrano A."/>
            <person name="Linde D."/>
            <person name="Babiker R."/>
            <person name="Drula E."/>
            <person name="Ayuso-Fernandez I."/>
            <person name="Pacheco R."/>
            <person name="Padilla G."/>
            <person name="Ferreira P."/>
            <person name="Barriuso J."/>
            <person name="Kellner H."/>
            <person name="Castanera R."/>
            <person name="Alfaro M."/>
            <person name="Ramirez L."/>
            <person name="Pisabarro A.G."/>
            <person name="Kuo A."/>
            <person name="Tritt A."/>
            <person name="Lipzen A."/>
            <person name="He G."/>
            <person name="Yan M."/>
            <person name="Ng V."/>
            <person name="Cullen D."/>
            <person name="Martin F."/>
            <person name="Rosso M.-N."/>
            <person name="Henrissat B."/>
            <person name="Hibbett D."/>
            <person name="Martinez A.T."/>
            <person name="Grigoriev I.V."/>
        </authorList>
    </citation>
    <scope>NUCLEOTIDE SEQUENCE</scope>
    <source>
        <strain evidence="1">CIRM-BRFM 674</strain>
    </source>
</reference>
<proteinExistence type="predicted"/>
<name>A0A9P6CRV4_9AGAR</name>
<comment type="caution">
    <text evidence="1">The sequence shown here is derived from an EMBL/GenBank/DDBJ whole genome shotgun (WGS) entry which is preliminary data.</text>
</comment>
<gene>
    <name evidence="1" type="ORF">BDN70DRAFT_157711</name>
</gene>
<dbReference type="AlphaFoldDB" id="A0A9P6CRV4"/>